<evidence type="ECO:0000256" key="5">
    <source>
        <dbReference type="ARBA" id="ARBA00023242"/>
    </source>
</evidence>
<feature type="compositionally biased region" description="Low complexity" evidence="7">
    <location>
        <begin position="229"/>
        <end position="241"/>
    </location>
</feature>
<dbReference type="STRING" id="63057.A0A2P5FXP2"/>
<dbReference type="AlphaFoldDB" id="A0A2P5FXP2"/>
<keyword evidence="10" id="KW-1185">Reference proteome</keyword>
<gene>
    <name evidence="9" type="ORF">TorRG33x02_015500</name>
</gene>
<evidence type="ECO:0000313" key="10">
    <source>
        <dbReference type="Proteomes" id="UP000237000"/>
    </source>
</evidence>
<feature type="compositionally biased region" description="Basic residues" evidence="7">
    <location>
        <begin position="170"/>
        <end position="183"/>
    </location>
</feature>
<feature type="region of interest" description="Disordered" evidence="7">
    <location>
        <begin position="143"/>
        <end position="189"/>
    </location>
</feature>
<dbReference type="EMBL" id="JXTC01000004">
    <property type="protein sequence ID" value="POO02566.1"/>
    <property type="molecule type" value="Genomic_DNA"/>
</dbReference>
<feature type="region of interest" description="Disordered" evidence="7">
    <location>
        <begin position="47"/>
        <end position="102"/>
    </location>
</feature>
<keyword evidence="2 6" id="KW-0678">Repressor</keyword>
<dbReference type="InParanoid" id="A0A2P5FXP2"/>
<name>A0A2P5FXP2_TREOI</name>
<dbReference type="GO" id="GO:0045892">
    <property type="term" value="P:negative regulation of DNA-templated transcription"/>
    <property type="evidence" value="ECO:0007669"/>
    <property type="project" value="UniProtKB-UniRule"/>
</dbReference>
<evidence type="ECO:0000256" key="4">
    <source>
        <dbReference type="ARBA" id="ARBA00023163"/>
    </source>
</evidence>
<protein>
    <recommendedName>
        <fullName evidence="6">Transcription repressor</fullName>
    </recommendedName>
    <alternativeName>
        <fullName evidence="6">Ovate family protein</fullName>
    </alternativeName>
</protein>
<feature type="region of interest" description="Disordered" evidence="7">
    <location>
        <begin position="202"/>
        <end position="302"/>
    </location>
</feature>
<dbReference type="Proteomes" id="UP000237000">
    <property type="component" value="Unassembled WGS sequence"/>
</dbReference>
<evidence type="ECO:0000256" key="6">
    <source>
        <dbReference type="RuleBase" id="RU367028"/>
    </source>
</evidence>
<dbReference type="Pfam" id="PF04844">
    <property type="entry name" value="Ovate"/>
    <property type="match status" value="1"/>
</dbReference>
<feature type="compositionally biased region" description="Acidic residues" evidence="7">
    <location>
        <begin position="208"/>
        <end position="225"/>
    </location>
</feature>
<comment type="caution">
    <text evidence="9">The sequence shown here is derived from an EMBL/GenBank/DDBJ whole genome shotgun (WGS) entry which is preliminary data.</text>
</comment>
<evidence type="ECO:0000256" key="2">
    <source>
        <dbReference type="ARBA" id="ARBA00022491"/>
    </source>
</evidence>
<dbReference type="NCBIfam" id="TIGR01568">
    <property type="entry name" value="A_thal_3678"/>
    <property type="match status" value="1"/>
</dbReference>
<dbReference type="FunCoup" id="A0A2P5FXP2">
    <property type="interactions" value="59"/>
</dbReference>
<feature type="domain" description="OVATE" evidence="8">
    <location>
        <begin position="326"/>
        <end position="385"/>
    </location>
</feature>
<sequence length="396" mass="44839">MAKRFKLRISRIIPSFNPCGNSKDPSNPIPSFFRSSTVSPTVVLPKHRFPSTTTTTTTTTPPAKPHRSSLKRHVSSAFMSVGCGRRGSKPTLSDYDDDDVASSKSRDETYFQWEKQDNWHVIAKVLDCDYNVVETPRRKIYTSSVSGRSENGNDDGLPPPPPPPSSAEKSKKKQKKRRSKKKATTVARSILLRISTSSAESGLFSSEGFDDGDENDNEEEEEETETLVSSSRSFSTDSSSSEFNPHLETIREVALDNHPSRRKKKNKNKNKKRTKRCVSKKLHQGRKSWSSATAESGAESTPARLSMFQRMIPCTVDGKVRESFAVFKKSEDPYEDFKRSMMEMILEKQMFDDKDLEQLLHCFLSLNSRDHHGIIVQAFSEIWEILFCSHRVSRAL</sequence>
<dbReference type="PANTHER" id="PTHR33057:SF90">
    <property type="entry name" value="TRANSCRIPTION REPRESSOR OFP7"/>
    <property type="match status" value="1"/>
</dbReference>
<keyword evidence="3 6" id="KW-0805">Transcription regulation</keyword>
<feature type="compositionally biased region" description="Basic residues" evidence="7">
    <location>
        <begin position="64"/>
        <end position="74"/>
    </location>
</feature>
<keyword evidence="4 6" id="KW-0804">Transcription</keyword>
<dbReference type="InterPro" id="IPR038933">
    <property type="entry name" value="Ovate"/>
</dbReference>
<evidence type="ECO:0000256" key="7">
    <source>
        <dbReference type="SAM" id="MobiDB-lite"/>
    </source>
</evidence>
<evidence type="ECO:0000313" key="9">
    <source>
        <dbReference type="EMBL" id="POO02566.1"/>
    </source>
</evidence>
<feature type="compositionally biased region" description="Basic and acidic residues" evidence="7">
    <location>
        <begin position="248"/>
        <end position="259"/>
    </location>
</feature>
<feature type="compositionally biased region" description="Low complexity" evidence="7">
    <location>
        <begin position="290"/>
        <end position="302"/>
    </location>
</feature>
<evidence type="ECO:0000256" key="1">
    <source>
        <dbReference type="ARBA" id="ARBA00004123"/>
    </source>
</evidence>
<dbReference type="PANTHER" id="PTHR33057">
    <property type="entry name" value="TRANSCRIPTION REPRESSOR OFP7-RELATED"/>
    <property type="match status" value="1"/>
</dbReference>
<proteinExistence type="predicted"/>
<feature type="compositionally biased region" description="Basic residues" evidence="7">
    <location>
        <begin position="260"/>
        <end position="286"/>
    </location>
</feature>
<keyword evidence="5 6" id="KW-0539">Nucleus</keyword>
<dbReference type="PROSITE" id="PS51754">
    <property type="entry name" value="OVATE"/>
    <property type="match status" value="1"/>
</dbReference>
<comment type="subcellular location">
    <subcellularLocation>
        <location evidence="1 6">Nucleus</location>
    </subcellularLocation>
</comment>
<evidence type="ECO:0000259" key="8">
    <source>
        <dbReference type="PROSITE" id="PS51754"/>
    </source>
</evidence>
<dbReference type="GO" id="GO:0005634">
    <property type="term" value="C:nucleus"/>
    <property type="evidence" value="ECO:0007669"/>
    <property type="project" value="UniProtKB-SubCell"/>
</dbReference>
<organism evidence="9 10">
    <name type="scientific">Trema orientale</name>
    <name type="common">Charcoal tree</name>
    <name type="synonym">Celtis orientalis</name>
    <dbReference type="NCBI Taxonomy" id="63057"/>
    <lineage>
        <taxon>Eukaryota</taxon>
        <taxon>Viridiplantae</taxon>
        <taxon>Streptophyta</taxon>
        <taxon>Embryophyta</taxon>
        <taxon>Tracheophyta</taxon>
        <taxon>Spermatophyta</taxon>
        <taxon>Magnoliopsida</taxon>
        <taxon>eudicotyledons</taxon>
        <taxon>Gunneridae</taxon>
        <taxon>Pentapetalae</taxon>
        <taxon>rosids</taxon>
        <taxon>fabids</taxon>
        <taxon>Rosales</taxon>
        <taxon>Cannabaceae</taxon>
        <taxon>Trema</taxon>
    </lineage>
</organism>
<dbReference type="InterPro" id="IPR006458">
    <property type="entry name" value="Ovate_C"/>
</dbReference>
<reference evidence="10" key="1">
    <citation type="submission" date="2016-06" db="EMBL/GenBank/DDBJ databases">
        <title>Parallel loss of symbiosis genes in relatives of nitrogen-fixing non-legume Parasponia.</title>
        <authorList>
            <person name="Van Velzen R."/>
            <person name="Holmer R."/>
            <person name="Bu F."/>
            <person name="Rutten L."/>
            <person name="Van Zeijl A."/>
            <person name="Liu W."/>
            <person name="Santuari L."/>
            <person name="Cao Q."/>
            <person name="Sharma T."/>
            <person name="Shen D."/>
            <person name="Roswanjaya Y."/>
            <person name="Wardhani T."/>
            <person name="Kalhor M.S."/>
            <person name="Jansen J."/>
            <person name="Van den Hoogen J."/>
            <person name="Gungor B."/>
            <person name="Hartog M."/>
            <person name="Hontelez J."/>
            <person name="Verver J."/>
            <person name="Yang W.-C."/>
            <person name="Schijlen E."/>
            <person name="Repin R."/>
            <person name="Schilthuizen M."/>
            <person name="Schranz E."/>
            <person name="Heidstra R."/>
            <person name="Miyata K."/>
            <person name="Fedorova E."/>
            <person name="Kohlen W."/>
            <person name="Bisseling T."/>
            <person name="Smit S."/>
            <person name="Geurts R."/>
        </authorList>
    </citation>
    <scope>NUCLEOTIDE SEQUENCE [LARGE SCALE GENOMIC DNA]</scope>
    <source>
        <strain evidence="10">cv. RG33-2</strain>
    </source>
</reference>
<evidence type="ECO:0000256" key="3">
    <source>
        <dbReference type="ARBA" id="ARBA00023015"/>
    </source>
</evidence>
<accession>A0A2P5FXP2</accession>
<dbReference type="OrthoDB" id="1928390at2759"/>
<comment type="function">
    <text evidence="6">Transcriptional repressor that regulates multiple aspects of plant growth and development.</text>
</comment>